<dbReference type="Proteomes" id="UP000194873">
    <property type="component" value="Unassembled WGS sequence"/>
</dbReference>
<sequence>MRHFIARLAFVVFLLFCFRPCSAQSSSATSQAVDAFVAEKMKALGIPGLAVAVVQKGEVRKVATYGLANVEWKAPVTAHTNFQIASCTKLLTSTLVLKTVYAGKLRLDDPIGNYLDSIPTQWQPIRVKHLLTHASGIRDFHGNLYLSTAAVVRALRDSTLAYPPGSKQQYAQADFMLLGYILEKIYGKPFPQLLQEEVAQPLHMLDGSYDMEQQVGPFLRTNLISQKATTYYDWQGQLRAYKYLYPAYTYTAGGYFASLHDLVQWAIGLDKEVLFPEAFAAPLLYGCDSLPQGNAEFTRAGWALGTEKGIVSAGHSGGPGLGDVWRFPQEGYTVIVLSNDGELLPGLASAIAAFYMKDLDRNTPIKKYER</sequence>
<accession>A0A243W9K1</accession>
<dbReference type="PANTHER" id="PTHR46825">
    <property type="entry name" value="D-ALANYL-D-ALANINE-CARBOXYPEPTIDASE/ENDOPEPTIDASE AMPH"/>
    <property type="match status" value="1"/>
</dbReference>
<dbReference type="EMBL" id="MTSE01000012">
    <property type="protein sequence ID" value="OUJ72199.1"/>
    <property type="molecule type" value="Genomic_DNA"/>
</dbReference>
<organism evidence="3 4">
    <name type="scientific">Hymenobacter crusticola</name>
    <dbReference type="NCBI Taxonomy" id="1770526"/>
    <lineage>
        <taxon>Bacteria</taxon>
        <taxon>Pseudomonadati</taxon>
        <taxon>Bacteroidota</taxon>
        <taxon>Cytophagia</taxon>
        <taxon>Cytophagales</taxon>
        <taxon>Hymenobacteraceae</taxon>
        <taxon>Hymenobacter</taxon>
    </lineage>
</organism>
<feature type="chain" id="PRO_5013235746" description="Beta-lactamase-related domain-containing protein" evidence="1">
    <location>
        <begin position="24"/>
        <end position="370"/>
    </location>
</feature>
<evidence type="ECO:0000313" key="3">
    <source>
        <dbReference type="EMBL" id="OUJ72199.1"/>
    </source>
</evidence>
<feature type="domain" description="Beta-lactamase-related" evidence="2">
    <location>
        <begin position="33"/>
        <end position="342"/>
    </location>
</feature>
<proteinExistence type="predicted"/>
<protein>
    <recommendedName>
        <fullName evidence="2">Beta-lactamase-related domain-containing protein</fullName>
    </recommendedName>
</protein>
<keyword evidence="4" id="KW-1185">Reference proteome</keyword>
<gene>
    <name evidence="3" type="ORF">BXP70_19660</name>
</gene>
<dbReference type="AlphaFoldDB" id="A0A243W9K1"/>
<keyword evidence="1" id="KW-0732">Signal</keyword>
<comment type="caution">
    <text evidence="3">The sequence shown here is derived from an EMBL/GenBank/DDBJ whole genome shotgun (WGS) entry which is preliminary data.</text>
</comment>
<evidence type="ECO:0000313" key="4">
    <source>
        <dbReference type="Proteomes" id="UP000194873"/>
    </source>
</evidence>
<dbReference type="InterPro" id="IPR050491">
    <property type="entry name" value="AmpC-like"/>
</dbReference>
<evidence type="ECO:0000259" key="2">
    <source>
        <dbReference type="Pfam" id="PF00144"/>
    </source>
</evidence>
<dbReference type="PANTHER" id="PTHR46825:SF9">
    <property type="entry name" value="BETA-LACTAMASE-RELATED DOMAIN-CONTAINING PROTEIN"/>
    <property type="match status" value="1"/>
</dbReference>
<dbReference type="RefSeq" id="WP_086595815.1">
    <property type="nucleotide sequence ID" value="NZ_MTSE01000012.1"/>
</dbReference>
<dbReference type="OrthoDB" id="1522765at2"/>
<dbReference type="Gene3D" id="3.40.710.10">
    <property type="entry name" value="DD-peptidase/beta-lactamase superfamily"/>
    <property type="match status" value="1"/>
</dbReference>
<name>A0A243W9K1_9BACT</name>
<dbReference type="InterPro" id="IPR012338">
    <property type="entry name" value="Beta-lactam/transpept-like"/>
</dbReference>
<dbReference type="Pfam" id="PF00144">
    <property type="entry name" value="Beta-lactamase"/>
    <property type="match status" value="1"/>
</dbReference>
<reference evidence="3 4" key="1">
    <citation type="submission" date="2017-01" db="EMBL/GenBank/DDBJ databases">
        <title>A new Hymenobacter.</title>
        <authorList>
            <person name="Liang Y."/>
            <person name="Feng F."/>
        </authorList>
    </citation>
    <scope>NUCLEOTIDE SEQUENCE [LARGE SCALE GENOMIC DNA]</scope>
    <source>
        <strain evidence="3">MIMBbqt21</strain>
    </source>
</reference>
<dbReference type="SUPFAM" id="SSF56601">
    <property type="entry name" value="beta-lactamase/transpeptidase-like"/>
    <property type="match status" value="1"/>
</dbReference>
<feature type="signal peptide" evidence="1">
    <location>
        <begin position="1"/>
        <end position="23"/>
    </location>
</feature>
<evidence type="ECO:0000256" key="1">
    <source>
        <dbReference type="SAM" id="SignalP"/>
    </source>
</evidence>
<dbReference type="InterPro" id="IPR001466">
    <property type="entry name" value="Beta-lactam-related"/>
</dbReference>